<proteinExistence type="predicted"/>
<organism evidence="2 3">
    <name type="scientific">Demequina litorisediminis</name>
    <dbReference type="NCBI Taxonomy" id="1849022"/>
    <lineage>
        <taxon>Bacteria</taxon>
        <taxon>Bacillati</taxon>
        <taxon>Actinomycetota</taxon>
        <taxon>Actinomycetes</taxon>
        <taxon>Micrococcales</taxon>
        <taxon>Demequinaceae</taxon>
        <taxon>Demequina</taxon>
    </lineage>
</organism>
<dbReference type="SUPFAM" id="SSF53474">
    <property type="entry name" value="alpha/beta-Hydrolases"/>
    <property type="match status" value="1"/>
</dbReference>
<evidence type="ECO:0000256" key="1">
    <source>
        <dbReference type="SAM" id="Phobius"/>
    </source>
</evidence>
<name>A0ABQ6IAG0_9MICO</name>
<dbReference type="Pfam" id="PF11187">
    <property type="entry name" value="Mbeg1-like"/>
    <property type="match status" value="1"/>
</dbReference>
<dbReference type="InterPro" id="IPR029058">
    <property type="entry name" value="AB_hydrolase_fold"/>
</dbReference>
<feature type="transmembrane region" description="Helical" evidence="1">
    <location>
        <begin position="490"/>
        <end position="510"/>
    </location>
</feature>
<evidence type="ECO:0008006" key="4">
    <source>
        <dbReference type="Google" id="ProtNLM"/>
    </source>
</evidence>
<dbReference type="InterPro" id="IPR024499">
    <property type="entry name" value="Mbeg1-like"/>
</dbReference>
<accession>A0ABQ6IAG0</accession>
<dbReference type="RefSeq" id="WP_284327406.1">
    <property type="nucleotide sequence ID" value="NZ_BSUN01000001.1"/>
</dbReference>
<keyword evidence="1" id="KW-0812">Transmembrane</keyword>
<gene>
    <name evidence="2" type="ORF">GCM10025876_06500</name>
</gene>
<evidence type="ECO:0000313" key="3">
    <source>
        <dbReference type="Proteomes" id="UP001157125"/>
    </source>
</evidence>
<protein>
    <recommendedName>
        <fullName evidence="4">DUF2974 domain-containing protein</fullName>
    </recommendedName>
</protein>
<dbReference type="Proteomes" id="UP001157125">
    <property type="component" value="Unassembled WGS sequence"/>
</dbReference>
<sequence length="561" mass="60082">MANLQDYVRWRGDLTFAERPFNDVDNLVLSALAYVDLAGLVPAIGSQPEGVTVREAGAAMTAALARSGERASARRLTVVDSSLLADLAASARYANARLSRCVDELDPATGMQFAAVTVSLDDGSDYLAFRGTDNSILGWRENFTISFTAVDAQRRAAGYLRDHLASQRRAVRVGGHSKGGNLAIFAAMSVPAPLLEVVIAVYDNDGPGLSPEVGDDESLARLSGRIHSFVPEFTVVGMLFARKEAHRTVVVSDSRGIMAHHPMTWQIDGDAFVEADDVSEGAAIVNAGVAEFIESAAPADRRAFTAGFFDALGSGGAVLLSDIPRGEFGSVEAVMLALYRSRDETRNTTRLAARAAWRAVKNLDYGRIVREAPCVRALALVGVGMLLVLAPEIGLPAVVSFVLFAGTVFASGRAVRFLWRSRGNVHVRWRVGAAWSAGVLALVAVYAHVALLTVPVNMAMGIGFLALAFSSTARGLRVHHAPRRRRLRESSLYATAFFATVFGTVALSTASHQLPLYVQASGAFCILAGMADVASTLNERIREQRDRHALRVYEPLARVAA</sequence>
<comment type="caution">
    <text evidence="2">The sequence shown here is derived from an EMBL/GenBank/DDBJ whole genome shotgun (WGS) entry which is preliminary data.</text>
</comment>
<feature type="transmembrane region" description="Helical" evidence="1">
    <location>
        <begin position="516"/>
        <end position="537"/>
    </location>
</feature>
<keyword evidence="1" id="KW-1133">Transmembrane helix</keyword>
<keyword evidence="1" id="KW-0472">Membrane</keyword>
<feature type="transmembrane region" description="Helical" evidence="1">
    <location>
        <begin position="431"/>
        <end position="452"/>
    </location>
</feature>
<dbReference type="EMBL" id="BSUN01000001">
    <property type="protein sequence ID" value="GMA34446.1"/>
    <property type="molecule type" value="Genomic_DNA"/>
</dbReference>
<evidence type="ECO:0000313" key="2">
    <source>
        <dbReference type="EMBL" id="GMA34446.1"/>
    </source>
</evidence>
<reference evidence="3" key="1">
    <citation type="journal article" date="2019" name="Int. J. Syst. Evol. Microbiol.">
        <title>The Global Catalogue of Microorganisms (GCM) 10K type strain sequencing project: providing services to taxonomists for standard genome sequencing and annotation.</title>
        <authorList>
            <consortium name="The Broad Institute Genomics Platform"/>
            <consortium name="The Broad Institute Genome Sequencing Center for Infectious Disease"/>
            <person name="Wu L."/>
            <person name="Ma J."/>
        </authorList>
    </citation>
    <scope>NUCLEOTIDE SEQUENCE [LARGE SCALE GENOMIC DNA]</scope>
    <source>
        <strain evidence="3">NBRC 112299</strain>
    </source>
</reference>
<keyword evidence="3" id="KW-1185">Reference proteome</keyword>
<feature type="transmembrane region" description="Helical" evidence="1">
    <location>
        <begin position="397"/>
        <end position="419"/>
    </location>
</feature>
<feature type="transmembrane region" description="Helical" evidence="1">
    <location>
        <begin position="458"/>
        <end position="478"/>
    </location>
</feature>